<dbReference type="PROSITE" id="PS51257">
    <property type="entry name" value="PROKAR_LIPOPROTEIN"/>
    <property type="match status" value="1"/>
</dbReference>
<proteinExistence type="predicted"/>
<comment type="caution">
    <text evidence="3">The sequence shown here is derived from an EMBL/GenBank/DDBJ whole genome shotgun (WGS) entry which is preliminary data.</text>
</comment>
<organism evidence="3 4">
    <name type="scientific">Paenibacillus silvestris</name>
    <dbReference type="NCBI Taxonomy" id="2606219"/>
    <lineage>
        <taxon>Bacteria</taxon>
        <taxon>Bacillati</taxon>
        <taxon>Bacillota</taxon>
        <taxon>Bacilli</taxon>
        <taxon>Bacillales</taxon>
        <taxon>Paenibacillaceae</taxon>
        <taxon>Paenibacillus</taxon>
    </lineage>
</organism>
<dbReference type="EMBL" id="WTUZ01000010">
    <property type="protein sequence ID" value="MZQ82026.1"/>
    <property type="molecule type" value="Genomic_DNA"/>
</dbReference>
<feature type="signal peptide" evidence="2">
    <location>
        <begin position="1"/>
        <end position="25"/>
    </location>
</feature>
<protein>
    <submittedName>
        <fullName evidence="3">Extracellular solute-binding protein</fullName>
    </submittedName>
</protein>
<dbReference type="Proteomes" id="UP000481087">
    <property type="component" value="Unassembled WGS sequence"/>
</dbReference>
<dbReference type="PANTHER" id="PTHR43649">
    <property type="entry name" value="ARABINOSE-BINDING PROTEIN-RELATED"/>
    <property type="match status" value="1"/>
</dbReference>
<name>A0A6L8UXU6_9BACL</name>
<reference evidence="3 4" key="1">
    <citation type="submission" date="2019-12" db="EMBL/GenBank/DDBJ databases">
        <title>Paenibacillus sp. nov. sp. isolated from soil.</title>
        <authorList>
            <person name="Kim J."/>
            <person name="Jeong S.E."/>
            <person name="Jung H.S."/>
            <person name="Jeon C.O."/>
        </authorList>
    </citation>
    <scope>NUCLEOTIDE SEQUENCE [LARGE SCALE GENOMIC DNA]</scope>
    <source>
        <strain evidence="3 4">5J-6</strain>
    </source>
</reference>
<dbReference type="RefSeq" id="WP_161406204.1">
    <property type="nucleotide sequence ID" value="NZ_WTUZ01000010.1"/>
</dbReference>
<evidence type="ECO:0000313" key="4">
    <source>
        <dbReference type="Proteomes" id="UP000481087"/>
    </source>
</evidence>
<dbReference type="Gene3D" id="3.40.190.10">
    <property type="entry name" value="Periplasmic binding protein-like II"/>
    <property type="match status" value="1"/>
</dbReference>
<evidence type="ECO:0000256" key="2">
    <source>
        <dbReference type="SAM" id="SignalP"/>
    </source>
</evidence>
<keyword evidence="2" id="KW-0732">Signal</keyword>
<gene>
    <name evidence="3" type="ORF">GQF01_07730</name>
</gene>
<evidence type="ECO:0000313" key="3">
    <source>
        <dbReference type="EMBL" id="MZQ82026.1"/>
    </source>
</evidence>
<dbReference type="Pfam" id="PF01547">
    <property type="entry name" value="SBP_bac_1"/>
    <property type="match status" value="1"/>
</dbReference>
<accession>A0A6L8UXU6</accession>
<dbReference type="SUPFAM" id="SSF53850">
    <property type="entry name" value="Periplasmic binding protein-like II"/>
    <property type="match status" value="1"/>
</dbReference>
<dbReference type="InterPro" id="IPR006059">
    <property type="entry name" value="SBP"/>
</dbReference>
<dbReference type="AlphaFoldDB" id="A0A6L8UXU6"/>
<feature type="chain" id="PRO_5026824682" evidence="2">
    <location>
        <begin position="26"/>
        <end position="477"/>
    </location>
</feature>
<feature type="region of interest" description="Disordered" evidence="1">
    <location>
        <begin position="24"/>
        <end position="52"/>
    </location>
</feature>
<sequence>MRGKKTSAISAIALTVLLAGCGAPSATTSTPSASPASPAATGSTSASTAAPAAKKVTITAQGFKPDQKEKNDQLDQRIARFKAKNPNVEFKKDDWQYNPLEIGIKMASNSAPTEYTTYATEGKVLVDKKWVADISDSMNAWEHAKDMNDLLSKPFVVNGKTYGVPIDGYVMTITLNKKLFKEKGVELPPMDWTWDDLLAAARKINDPAKGIAGFIPMGKGPEAGWNWTNFLYAAGGDVQKLDGGKVVGIFNSDAGLKALEFYKKLKDENLIPQNWALGYGDALSAFSQGRGAMVMCGSGNAADAAINEGGISKEDMVVYPMPALTKGGKHTGVLGGNYRVINPKSDKDQQAVAFKWITDEYFTDDFLNSTKKEIEDRKTKNRVYIPQPINYWKDSSDFGKKYTDLLAKYDNVFKYDPQLLSLWDGKPEAQYEAQKYYTEMANVIQKVFTTKELDLKKALADASNKVQSEVFDKVKVE</sequence>
<evidence type="ECO:0000256" key="1">
    <source>
        <dbReference type="SAM" id="MobiDB-lite"/>
    </source>
</evidence>
<dbReference type="InterPro" id="IPR050490">
    <property type="entry name" value="Bact_solute-bd_prot1"/>
</dbReference>
<dbReference type="CDD" id="cd13585">
    <property type="entry name" value="PBP2_TMBP_like"/>
    <property type="match status" value="1"/>
</dbReference>
<dbReference type="PANTHER" id="PTHR43649:SF16">
    <property type="entry name" value="SUGAR-BINDING LIPOPROTEIN"/>
    <property type="match status" value="1"/>
</dbReference>
<keyword evidence="4" id="KW-1185">Reference proteome</keyword>